<evidence type="ECO:0000256" key="8">
    <source>
        <dbReference type="ARBA" id="ARBA00022528"/>
    </source>
</evidence>
<evidence type="ECO:0000259" key="21">
    <source>
        <dbReference type="SMART" id="SM00385"/>
    </source>
</evidence>
<dbReference type="EC" id="3.4.21.89" evidence="7"/>
<proteinExistence type="inferred from homology"/>
<evidence type="ECO:0000256" key="5">
    <source>
        <dbReference type="ARBA" id="ARBA00009370"/>
    </source>
</evidence>
<dbReference type="FunFam" id="1.10.472.10:FF:000167">
    <property type="entry name" value="Mitotic cyclin 6"/>
    <property type="match status" value="1"/>
</dbReference>
<dbReference type="CDD" id="cd06530">
    <property type="entry name" value="S26_SPase_I"/>
    <property type="match status" value="1"/>
</dbReference>
<dbReference type="SMART" id="SM00385">
    <property type="entry name" value="CYCLIN"/>
    <property type="match status" value="2"/>
</dbReference>
<dbReference type="GO" id="GO:0009535">
    <property type="term" value="C:chloroplast thylakoid membrane"/>
    <property type="evidence" value="ECO:0007669"/>
    <property type="project" value="TreeGrafter"/>
</dbReference>
<keyword evidence="13" id="KW-0809">Transit peptide</keyword>
<keyword evidence="11" id="KW-0645">Protease</keyword>
<dbReference type="InterPro" id="IPR000223">
    <property type="entry name" value="Pept_S26A_signal_pept_1"/>
</dbReference>
<accession>A0A6A6KS57</accession>
<dbReference type="InterPro" id="IPR036286">
    <property type="entry name" value="LexA/Signal_pep-like_sf"/>
</dbReference>
<dbReference type="SUPFAM" id="SSF47954">
    <property type="entry name" value="Cyclin-like"/>
    <property type="match status" value="2"/>
</dbReference>
<dbReference type="Gene3D" id="2.10.109.10">
    <property type="entry name" value="Umud Fragment, subunit A"/>
    <property type="match status" value="1"/>
</dbReference>
<dbReference type="FunFam" id="2.10.109.10:FF:000012">
    <property type="entry name" value="Peptidase/ serine-type peptidase"/>
    <property type="match status" value="1"/>
</dbReference>
<dbReference type="PANTHER" id="PTHR43390:SF10">
    <property type="entry name" value="PEPTIDASE S26 DOMAIN-CONTAINING PROTEIN"/>
    <property type="match status" value="1"/>
</dbReference>
<feature type="active site" evidence="18">
    <location>
        <position position="588"/>
    </location>
</feature>
<dbReference type="SUPFAM" id="SSF51306">
    <property type="entry name" value="LexA/Signal peptidase"/>
    <property type="match status" value="1"/>
</dbReference>
<dbReference type="InterPro" id="IPR019758">
    <property type="entry name" value="Pept_S26A_signal_pept_1_CS"/>
</dbReference>
<dbReference type="CDD" id="cd20506">
    <property type="entry name" value="CYCLIN_AtCycA-like_rpt2"/>
    <property type="match status" value="1"/>
</dbReference>
<dbReference type="Pfam" id="PF10502">
    <property type="entry name" value="Peptidase_S26"/>
    <property type="match status" value="1"/>
</dbReference>
<feature type="domain" description="Cyclin-like" evidence="21">
    <location>
        <begin position="271"/>
        <end position="355"/>
    </location>
</feature>
<dbReference type="GO" id="GO:0009003">
    <property type="term" value="F:signal peptidase activity"/>
    <property type="evidence" value="ECO:0007669"/>
    <property type="project" value="UniProtKB-EC"/>
</dbReference>
<evidence type="ECO:0000256" key="10">
    <source>
        <dbReference type="ARBA" id="ARBA00022640"/>
    </source>
</evidence>
<organism evidence="23 24">
    <name type="scientific">Hevea brasiliensis</name>
    <name type="common">Para rubber tree</name>
    <name type="synonym">Siphonia brasiliensis</name>
    <dbReference type="NCBI Taxonomy" id="3981"/>
    <lineage>
        <taxon>Eukaryota</taxon>
        <taxon>Viridiplantae</taxon>
        <taxon>Streptophyta</taxon>
        <taxon>Embryophyta</taxon>
        <taxon>Tracheophyta</taxon>
        <taxon>Spermatophyta</taxon>
        <taxon>Magnoliopsida</taxon>
        <taxon>eudicotyledons</taxon>
        <taxon>Gunneridae</taxon>
        <taxon>Pentapetalae</taxon>
        <taxon>rosids</taxon>
        <taxon>fabids</taxon>
        <taxon>Malpighiales</taxon>
        <taxon>Euphorbiaceae</taxon>
        <taxon>Crotonoideae</taxon>
        <taxon>Micrandreae</taxon>
        <taxon>Hevea</taxon>
    </lineage>
</organism>
<dbReference type="InterPro" id="IPR006671">
    <property type="entry name" value="Cyclin_N"/>
</dbReference>
<evidence type="ECO:0000256" key="15">
    <source>
        <dbReference type="ARBA" id="ARBA00023136"/>
    </source>
</evidence>
<comment type="similarity">
    <text evidence="5">Belongs to the peptidase S26 family.</text>
</comment>
<keyword evidence="15" id="KW-0472">Membrane</keyword>
<dbReference type="GO" id="GO:0010027">
    <property type="term" value="P:thylakoid membrane organization"/>
    <property type="evidence" value="ECO:0007669"/>
    <property type="project" value="TreeGrafter"/>
</dbReference>
<evidence type="ECO:0000256" key="18">
    <source>
        <dbReference type="PIRSR" id="PIRSR600223-1"/>
    </source>
</evidence>
<feature type="active site" evidence="18">
    <location>
        <position position="541"/>
    </location>
</feature>
<evidence type="ECO:0000256" key="2">
    <source>
        <dbReference type="ARBA" id="ARBA00004229"/>
    </source>
</evidence>
<evidence type="ECO:0000256" key="11">
    <source>
        <dbReference type="ARBA" id="ARBA00022670"/>
    </source>
</evidence>
<dbReference type="GO" id="GO:0006465">
    <property type="term" value="P:signal peptide processing"/>
    <property type="evidence" value="ECO:0007669"/>
    <property type="project" value="InterPro"/>
</dbReference>
<evidence type="ECO:0000256" key="7">
    <source>
        <dbReference type="ARBA" id="ARBA00013208"/>
    </source>
</evidence>
<evidence type="ECO:0000256" key="14">
    <source>
        <dbReference type="ARBA" id="ARBA00023127"/>
    </source>
</evidence>
<dbReference type="GO" id="GO:0004252">
    <property type="term" value="F:serine-type endopeptidase activity"/>
    <property type="evidence" value="ECO:0007669"/>
    <property type="project" value="InterPro"/>
</dbReference>
<dbReference type="NCBIfam" id="TIGR02227">
    <property type="entry name" value="sigpep_I_bact"/>
    <property type="match status" value="1"/>
</dbReference>
<dbReference type="Gene3D" id="1.10.472.10">
    <property type="entry name" value="Cyclin-like"/>
    <property type="match status" value="2"/>
</dbReference>
<dbReference type="InterPro" id="IPR019533">
    <property type="entry name" value="Peptidase_S26"/>
</dbReference>
<dbReference type="PROSITE" id="PS00761">
    <property type="entry name" value="SPASE_I_3"/>
    <property type="match status" value="1"/>
</dbReference>
<keyword evidence="16" id="KW-0131">Cell cycle</keyword>
<evidence type="ECO:0000256" key="3">
    <source>
        <dbReference type="ARBA" id="ARBA00004370"/>
    </source>
</evidence>
<evidence type="ECO:0000256" key="4">
    <source>
        <dbReference type="ARBA" id="ARBA00006955"/>
    </source>
</evidence>
<comment type="subcellular location">
    <subcellularLocation>
        <location evidence="3">Membrane</location>
    </subcellularLocation>
    <subcellularLocation>
        <location evidence="2">Plastid</location>
        <location evidence="2">Chloroplast</location>
    </subcellularLocation>
</comment>
<evidence type="ECO:0000256" key="12">
    <source>
        <dbReference type="ARBA" id="ARBA00022801"/>
    </source>
</evidence>
<dbReference type="GO" id="GO:0051301">
    <property type="term" value="P:cell division"/>
    <property type="evidence" value="ECO:0007669"/>
    <property type="project" value="UniProtKB-KW"/>
</dbReference>
<comment type="catalytic activity">
    <reaction evidence="1">
        <text>Cleavage of hydrophobic, N-terminal signal or leader sequences from secreted and periplasmic proteins.</text>
        <dbReference type="EC" id="3.4.21.89"/>
    </reaction>
</comment>
<sequence>MSTQTRRPSFSSSTTSSLAKRHASSSTSSENVGKAMTAATHLARKRAPLGDITNQKNAPQKGSRTSITSSTLAPCSNKIAKVKKGPPACTINTGFSGSNLPSSSNAKPSAIGVCNFTSVPRSDEALSGIAVDPATCRMDVSPTKSDGISISLDETMSTCDSFKSPEVEYMDNNDIPAIDFINKKTLSNLYISDHVQTAENVCCRDILADMETDDKIVNLDDNYQDPQLCATIACDIYKHLRASETKKRPSTDFMERIQKDINSSMRAILIDWLVEVAEEYRLVPDTLFLTVNYIDRYLSGNVMNRQRLQLLGVACMMIAAKYEEICAPQVEEFCYITDNTYFREEVLEMESAVLNYLKFEMTAPTAKCFLRRFVRAAQGINEVPSMHLECLASYLTELSLLEYSMLGYAPSLIAASSIFLAKYILLPSRRPWNSTLQHYTLYKPSDLCDCVKDLLRLCCNSNNSTLPAIREKYSQHKFLNNEFFETVCIVSVPSNFHYSKMDALPELGFLRWPGFDGFLRLLVLLLLWSMCSEIRFIPSSSMYPTLRVGDRVLVEKASYYIRSPAINDIVIFRAPKQPGTNEEVVFIKRIVAKAGDYVQVHRGSLYVNGKAQTEDFIAARPTYTTELIYVPKDHIYVLGDNRNNSYDSHDWGPLPVKNIIGRFVTCWHRPSRS</sequence>
<keyword evidence="14 19" id="KW-0195">Cyclin</keyword>
<dbReference type="PROSITE" id="PS00501">
    <property type="entry name" value="SPASE_I_1"/>
    <property type="match status" value="1"/>
</dbReference>
<keyword evidence="9" id="KW-0132">Cell division</keyword>
<comment type="similarity">
    <text evidence="4">Belongs to the cyclin family. Cyclin AB subfamily.</text>
</comment>
<feature type="domain" description="Cyclin C-terminal" evidence="22">
    <location>
        <begin position="364"/>
        <end position="493"/>
    </location>
</feature>
<name>A0A6A6KS57_HEVBR</name>
<comment type="caution">
    <text evidence="23">The sequence shown here is derived from an EMBL/GenBank/DDBJ whole genome shotgun (WGS) entry which is preliminary data.</text>
</comment>
<dbReference type="CDD" id="cd20562">
    <property type="entry name" value="CYCLIN_AtCycA_like_rpt1"/>
    <property type="match status" value="1"/>
</dbReference>
<keyword evidence="12" id="KW-0378">Hydrolase</keyword>
<gene>
    <name evidence="23" type="ORF">GH714_023291</name>
</gene>
<evidence type="ECO:0000313" key="23">
    <source>
        <dbReference type="EMBL" id="KAF2291364.1"/>
    </source>
</evidence>
<evidence type="ECO:0000256" key="6">
    <source>
        <dbReference type="ARBA" id="ARBA00011177"/>
    </source>
</evidence>
<dbReference type="EMBL" id="JAAGAX010000015">
    <property type="protein sequence ID" value="KAF2291364.1"/>
    <property type="molecule type" value="Genomic_DNA"/>
</dbReference>
<feature type="region of interest" description="Disordered" evidence="20">
    <location>
        <begin position="1"/>
        <end position="70"/>
    </location>
</feature>
<reference evidence="23 24" key="1">
    <citation type="journal article" date="2020" name="Mol. Plant">
        <title>The Chromosome-Based Rubber Tree Genome Provides New Insights into Spurge Genome Evolution and Rubber Biosynthesis.</title>
        <authorList>
            <person name="Liu J."/>
            <person name="Shi C."/>
            <person name="Shi C.C."/>
            <person name="Li W."/>
            <person name="Zhang Q.J."/>
            <person name="Zhang Y."/>
            <person name="Li K."/>
            <person name="Lu H.F."/>
            <person name="Shi C."/>
            <person name="Zhu S.T."/>
            <person name="Xiao Z.Y."/>
            <person name="Nan H."/>
            <person name="Yue Y."/>
            <person name="Zhu X.G."/>
            <person name="Wu Y."/>
            <person name="Hong X.N."/>
            <person name="Fan G.Y."/>
            <person name="Tong Y."/>
            <person name="Zhang D."/>
            <person name="Mao C.L."/>
            <person name="Liu Y.L."/>
            <person name="Hao S.J."/>
            <person name="Liu W.Q."/>
            <person name="Lv M.Q."/>
            <person name="Zhang H.B."/>
            <person name="Liu Y."/>
            <person name="Hu-Tang G.R."/>
            <person name="Wang J.P."/>
            <person name="Wang J.H."/>
            <person name="Sun Y.H."/>
            <person name="Ni S.B."/>
            <person name="Chen W.B."/>
            <person name="Zhang X.C."/>
            <person name="Jiao Y.N."/>
            <person name="Eichler E.E."/>
            <person name="Li G.H."/>
            <person name="Liu X."/>
            <person name="Gao L.Z."/>
        </authorList>
    </citation>
    <scope>NUCLEOTIDE SEQUENCE [LARGE SCALE GENOMIC DNA]</scope>
    <source>
        <strain evidence="24">cv. GT1</strain>
        <tissue evidence="23">Leaf</tissue>
    </source>
</reference>
<dbReference type="AlphaFoldDB" id="A0A6A6KS57"/>
<feature type="compositionally biased region" description="Low complexity" evidence="20">
    <location>
        <begin position="1"/>
        <end position="17"/>
    </location>
</feature>
<dbReference type="PROSITE" id="PS00292">
    <property type="entry name" value="CYCLINS"/>
    <property type="match status" value="1"/>
</dbReference>
<dbReference type="PANTHER" id="PTHR43390">
    <property type="entry name" value="SIGNAL PEPTIDASE I"/>
    <property type="match status" value="1"/>
</dbReference>
<evidence type="ECO:0000256" key="16">
    <source>
        <dbReference type="ARBA" id="ARBA00023306"/>
    </source>
</evidence>
<dbReference type="InterPro" id="IPR036915">
    <property type="entry name" value="Cyclin-like_sf"/>
</dbReference>
<dbReference type="InterPro" id="IPR004367">
    <property type="entry name" value="Cyclin_C-dom"/>
</dbReference>
<dbReference type="Pfam" id="PF00134">
    <property type="entry name" value="Cyclin_N"/>
    <property type="match status" value="1"/>
</dbReference>
<feature type="domain" description="Cyclin-like" evidence="21">
    <location>
        <begin position="368"/>
        <end position="456"/>
    </location>
</feature>
<protein>
    <recommendedName>
        <fullName evidence="7">signal peptidase I</fullName>
        <ecNumber evidence="7">3.4.21.89</ecNumber>
    </recommendedName>
    <alternativeName>
        <fullName evidence="17">B-like cyclin</fullName>
    </alternativeName>
</protein>
<dbReference type="InterPro" id="IPR013763">
    <property type="entry name" value="Cyclin-like_dom"/>
</dbReference>
<evidence type="ECO:0000256" key="9">
    <source>
        <dbReference type="ARBA" id="ARBA00022618"/>
    </source>
</evidence>
<evidence type="ECO:0000259" key="22">
    <source>
        <dbReference type="SMART" id="SM01332"/>
    </source>
</evidence>
<evidence type="ECO:0000313" key="24">
    <source>
        <dbReference type="Proteomes" id="UP000467840"/>
    </source>
</evidence>
<evidence type="ECO:0000256" key="19">
    <source>
        <dbReference type="RuleBase" id="RU000383"/>
    </source>
</evidence>
<dbReference type="PRINTS" id="PR00727">
    <property type="entry name" value="LEADERPTASE"/>
</dbReference>
<dbReference type="SMART" id="SM01332">
    <property type="entry name" value="Cyclin_C"/>
    <property type="match status" value="1"/>
</dbReference>
<evidence type="ECO:0000256" key="20">
    <source>
        <dbReference type="SAM" id="MobiDB-lite"/>
    </source>
</evidence>
<feature type="compositionally biased region" description="Polar residues" evidence="20">
    <location>
        <begin position="52"/>
        <end position="70"/>
    </location>
</feature>
<evidence type="ECO:0000256" key="13">
    <source>
        <dbReference type="ARBA" id="ARBA00022946"/>
    </source>
</evidence>
<comment type="subunit">
    <text evidence="6">Interacts with the CDC2 protein kinase to form a serine/threonine kinase holoenzyme complex also known as maturation promoting factor (MPF). The cyclin subunit imparts substrate specificity to the complex.</text>
</comment>
<dbReference type="InterPro" id="IPR048258">
    <property type="entry name" value="Cyclins_cyclin-box"/>
</dbReference>
<dbReference type="FunFam" id="1.10.472.10:FF:000013">
    <property type="entry name" value="Cyclin A1"/>
    <property type="match status" value="1"/>
</dbReference>
<dbReference type="Pfam" id="PF02984">
    <property type="entry name" value="Cyclin_C"/>
    <property type="match status" value="1"/>
</dbReference>
<keyword evidence="8" id="KW-0150">Chloroplast</keyword>
<keyword evidence="10" id="KW-0934">Plastid</keyword>
<keyword evidence="24" id="KW-1185">Reference proteome</keyword>
<evidence type="ECO:0000256" key="17">
    <source>
        <dbReference type="ARBA" id="ARBA00032263"/>
    </source>
</evidence>
<dbReference type="InterPro" id="IPR019756">
    <property type="entry name" value="Pept_S26A_signal_pept_1_Ser-AS"/>
</dbReference>
<evidence type="ECO:0000256" key="1">
    <source>
        <dbReference type="ARBA" id="ARBA00000677"/>
    </source>
</evidence>
<dbReference type="Proteomes" id="UP000467840">
    <property type="component" value="Chromosome 2"/>
</dbReference>